<sequence>MMRHKKAFVLAGLFFCLSTSVMISVGRSLEKRAYLQEKAHDPSVEALKDTQVNKFLLSFFSFKTSGENYSNYEIFLTEKAKENEKSKIDQGKSNPHFFSHSVFLDSKNYIRKENDRRFEVISEIKRKIDLVNQEGNVVTRNLEKIVTLKITYLYDEVKTDFLVDDYEYLEFSKP</sequence>
<proteinExistence type="predicted"/>
<dbReference type="RefSeq" id="WP_113845296.1">
    <property type="nucleotide sequence ID" value="NZ_JBHKAX010000001.1"/>
</dbReference>
<evidence type="ECO:0000313" key="2">
    <source>
        <dbReference type="Proteomes" id="UP000252797"/>
    </source>
</evidence>
<protein>
    <submittedName>
        <fullName evidence="1">Uncharacterized protein</fullName>
    </submittedName>
</protein>
<dbReference type="STRING" id="53345.LIU_04105"/>
<gene>
    <name evidence="1" type="ORF">EA71_00565</name>
</gene>
<dbReference type="Proteomes" id="UP000252797">
    <property type="component" value="Unassembled WGS sequence"/>
</dbReference>
<accession>A0A367CIT9</accession>
<dbReference type="EMBL" id="LEPB01000001">
    <property type="protein sequence ID" value="RCA12358.1"/>
    <property type="molecule type" value="Genomic_DNA"/>
</dbReference>
<evidence type="ECO:0000313" key="1">
    <source>
        <dbReference type="EMBL" id="RCA12358.1"/>
    </source>
</evidence>
<reference evidence="1 2" key="1">
    <citation type="submission" date="2015-06" db="EMBL/GenBank/DDBJ databases">
        <title>The Genome Sequence of Enterococcus durans 4EA1.</title>
        <authorList>
            <consortium name="The Broad Institute Genomics Platform"/>
            <consortium name="The Broad Institute Genome Sequencing Center for Infectious Disease"/>
            <person name="Earl A.M."/>
            <person name="Van Tyne D."/>
            <person name="Lebreton F."/>
            <person name="Saavedra J.T."/>
            <person name="Gilmore M.S."/>
            <person name="Manson Mcguire A."/>
            <person name="Clock S."/>
            <person name="Crupain M."/>
            <person name="Rangan U."/>
            <person name="Young S."/>
            <person name="Abouelleil A."/>
            <person name="Cao P."/>
            <person name="Chapman S.B."/>
            <person name="Griggs A."/>
            <person name="Priest M."/>
            <person name="Shea T."/>
            <person name="Wortman J."/>
            <person name="Nusbaum C."/>
            <person name="Birren B."/>
        </authorList>
    </citation>
    <scope>NUCLEOTIDE SEQUENCE [LARGE SCALE GENOMIC DNA]</scope>
    <source>
        <strain evidence="1 2">4EA1</strain>
    </source>
</reference>
<organism evidence="1 2">
    <name type="scientific">Enterococcus durans</name>
    <dbReference type="NCBI Taxonomy" id="53345"/>
    <lineage>
        <taxon>Bacteria</taxon>
        <taxon>Bacillati</taxon>
        <taxon>Bacillota</taxon>
        <taxon>Bacilli</taxon>
        <taxon>Lactobacillales</taxon>
        <taxon>Enterococcaceae</taxon>
        <taxon>Enterococcus</taxon>
    </lineage>
</organism>
<name>A0A367CIT9_9ENTE</name>
<comment type="caution">
    <text evidence="1">The sequence shown here is derived from an EMBL/GenBank/DDBJ whole genome shotgun (WGS) entry which is preliminary data.</text>
</comment>
<dbReference type="AlphaFoldDB" id="A0A367CIT9"/>